<keyword evidence="2 3" id="KW-0663">Pyridoxal phosphate</keyword>
<dbReference type="Pfam" id="PF01053">
    <property type="entry name" value="Cys_Met_Meta_PP"/>
    <property type="match status" value="1"/>
</dbReference>
<keyword evidence="6" id="KW-0456">Lyase</keyword>
<dbReference type="PIRSF" id="PIRSF001434">
    <property type="entry name" value="CGS"/>
    <property type="match status" value="1"/>
</dbReference>
<evidence type="ECO:0000256" key="3">
    <source>
        <dbReference type="PIRSR" id="PIRSR001434-2"/>
    </source>
</evidence>
<accession>A0A0P1MA35</accession>
<dbReference type="RefSeq" id="WP_047134842.1">
    <property type="nucleotide sequence ID" value="NZ_CZVI01000007.1"/>
</dbReference>
<dbReference type="CDD" id="cd00614">
    <property type="entry name" value="CGS_like"/>
    <property type="match status" value="1"/>
</dbReference>
<accession>A0A0S4MNJ2</accession>
<reference evidence="6 7" key="1">
    <citation type="submission" date="2015-11" db="EMBL/GenBank/DDBJ databases">
        <authorList>
            <person name="Zhang Y."/>
            <person name="Guo Z."/>
        </authorList>
    </citation>
    <scope>NUCLEOTIDE SEQUENCE [LARGE SCALE GENOMIC DNA]</scope>
    <source>
        <strain evidence="6">JGI-4</strain>
    </source>
</reference>
<accession>A0A0N7MSS1</accession>
<evidence type="ECO:0000313" key="8">
    <source>
        <dbReference type="Proteomes" id="UP000182200"/>
    </source>
</evidence>
<dbReference type="GO" id="GO:0030170">
    <property type="term" value="F:pyridoxal phosphate binding"/>
    <property type="evidence" value="ECO:0007669"/>
    <property type="project" value="InterPro"/>
</dbReference>
<dbReference type="PANTHER" id="PTHR11808">
    <property type="entry name" value="TRANS-SULFURATION ENZYME FAMILY MEMBER"/>
    <property type="match status" value="1"/>
</dbReference>
<accession>A0A0P1MXV2</accession>
<accession>A0A0N7MZT0</accession>
<dbReference type="FunFam" id="3.90.1150.10:FF:000033">
    <property type="entry name" value="Cystathionine gamma-synthase"/>
    <property type="match status" value="1"/>
</dbReference>
<sequence length="392" mass="44150">MKPKFGISTIAIHGEIKDKSFRSVVYPIYQSSTFAVEKSDDYQKFIDEVEDFYIYSRYGNPTIREVEKRLALIENCDDAILFSSGMSAITTTILSLVGPGDEIISLSSIYGVTYRFFRDYIPRFKINVKFIELNQIQELKNFITEKTKLIYFETPINPTTRVVDIKEIVTQAKKYDHILTVIDNTFATPVNQNPADFGVDIILHSATKYLSGHSDLILGCVISRKEIIDKIRKVKNTLGGVPDPHQAFLLGRSLKTLELRVKKQNENALKIAEFLSNHKAVRKVLYPGLPSHPDHDIAKRQMKGFGGMLSFEIDGNLEHAKKFCDSLKIALNATSLGSVETLVSIPVLTSHIKMDENELEKAGITSALVRISVGIENVEDLLWDFDQALNSI</sequence>
<evidence type="ECO:0000256" key="2">
    <source>
        <dbReference type="ARBA" id="ARBA00022898"/>
    </source>
</evidence>
<comment type="similarity">
    <text evidence="4">Belongs to the trans-sulfuration enzymes family.</text>
</comment>
<dbReference type="InterPro" id="IPR015422">
    <property type="entry name" value="PyrdxlP-dep_Trfase_small"/>
</dbReference>
<evidence type="ECO:0000256" key="4">
    <source>
        <dbReference type="RuleBase" id="RU362118"/>
    </source>
</evidence>
<proteinExistence type="inferred from homology"/>
<dbReference type="GO" id="GO:0019346">
    <property type="term" value="P:transsulfuration"/>
    <property type="evidence" value="ECO:0007669"/>
    <property type="project" value="InterPro"/>
</dbReference>
<dbReference type="Gene3D" id="3.40.640.10">
    <property type="entry name" value="Type I PLP-dependent aspartate aminotransferase-like (Major domain)"/>
    <property type="match status" value="1"/>
</dbReference>
<evidence type="ECO:0000313" key="7">
    <source>
        <dbReference type="Proteomes" id="UP000182011"/>
    </source>
</evidence>
<dbReference type="InterPro" id="IPR000277">
    <property type="entry name" value="Cys/Met-Metab_PyrdxlP-dep_enz"/>
</dbReference>
<dbReference type="SUPFAM" id="SSF53383">
    <property type="entry name" value="PLP-dependent transferases"/>
    <property type="match status" value="1"/>
</dbReference>
<dbReference type="EMBL" id="CZVI01000007">
    <property type="protein sequence ID" value="CUS83863.1"/>
    <property type="molecule type" value="Genomic_DNA"/>
</dbReference>
<accession>A0A0P1LA10</accession>
<dbReference type="AlphaFoldDB" id="A0A0P1MXV2"/>
<dbReference type="GO" id="GO:0016846">
    <property type="term" value="F:carbon-sulfur lyase activity"/>
    <property type="evidence" value="ECO:0007669"/>
    <property type="project" value="TreeGrafter"/>
</dbReference>
<dbReference type="Proteomes" id="UP000182011">
    <property type="component" value="Unassembled WGS sequence"/>
</dbReference>
<dbReference type="Gene3D" id="3.90.1150.10">
    <property type="entry name" value="Aspartate Aminotransferase, domain 1"/>
    <property type="match status" value="1"/>
</dbReference>
<dbReference type="OrthoDB" id="9780685at2"/>
<dbReference type="InterPro" id="IPR015421">
    <property type="entry name" value="PyrdxlP-dep_Trfase_major"/>
</dbReference>
<evidence type="ECO:0000256" key="1">
    <source>
        <dbReference type="ARBA" id="ARBA00001933"/>
    </source>
</evidence>
<dbReference type="GO" id="GO:0009086">
    <property type="term" value="P:methionine biosynthetic process"/>
    <property type="evidence" value="ECO:0007669"/>
    <property type="project" value="UniProtKB-ARBA"/>
</dbReference>
<evidence type="ECO:0000313" key="6">
    <source>
        <dbReference type="EMBL" id="CUU00634.1"/>
    </source>
</evidence>
<dbReference type="Proteomes" id="UP000182200">
    <property type="component" value="Unassembled WGS sequence"/>
</dbReference>
<name>A0A0P1MXV2_9BACT</name>
<dbReference type="STRING" id="1633631.GCA_001442925_00037"/>
<evidence type="ECO:0000313" key="5">
    <source>
        <dbReference type="EMBL" id="CUS83863.1"/>
    </source>
</evidence>
<dbReference type="FunFam" id="3.40.640.10:FF:000046">
    <property type="entry name" value="Cystathionine gamma-lyase"/>
    <property type="match status" value="1"/>
</dbReference>
<feature type="modified residue" description="N6-(pyridoxal phosphate)lysine" evidence="3">
    <location>
        <position position="208"/>
    </location>
</feature>
<reference evidence="5 8" key="2">
    <citation type="submission" date="2015-11" db="EMBL/GenBank/DDBJ databases">
        <authorList>
            <person name="Varghese N."/>
        </authorList>
    </citation>
    <scope>NUCLEOTIDE SEQUENCE [LARGE SCALE GENOMIC DNA]</scope>
    <source>
        <strain evidence="5 8">JGI-8</strain>
    </source>
</reference>
<dbReference type="PROSITE" id="PS00868">
    <property type="entry name" value="CYS_MET_METAB_PP"/>
    <property type="match status" value="1"/>
</dbReference>
<protein>
    <submittedName>
        <fullName evidence="6">Cystathionine gamma-lyase</fullName>
    </submittedName>
</protein>
<dbReference type="PANTHER" id="PTHR11808:SF80">
    <property type="entry name" value="CYSTATHIONINE GAMMA-LYASE"/>
    <property type="match status" value="1"/>
</dbReference>
<gene>
    <name evidence="6" type="ORF">JGI4_00037</name>
    <name evidence="5" type="ORF">JGI8_00742</name>
</gene>
<dbReference type="InterPro" id="IPR054542">
    <property type="entry name" value="Cys_met_metab_PP"/>
</dbReference>
<accession>A0A0P1M2X5</accession>
<accession>A0A0P1LQ34</accession>
<accession>A0A0P1NZP6</accession>
<dbReference type="GO" id="GO:0005737">
    <property type="term" value="C:cytoplasm"/>
    <property type="evidence" value="ECO:0007669"/>
    <property type="project" value="TreeGrafter"/>
</dbReference>
<organism evidence="6 7">
    <name type="scientific">Candidatus Kryptonium thompsonii</name>
    <dbReference type="NCBI Taxonomy" id="1633631"/>
    <lineage>
        <taxon>Bacteria</taxon>
        <taxon>Pseudomonadati</taxon>
        <taxon>Candidatus Kryptoniota</taxon>
        <taxon>Candidatus Kryptonium</taxon>
    </lineage>
</organism>
<dbReference type="EMBL" id="FAOP01000001">
    <property type="protein sequence ID" value="CUU00634.1"/>
    <property type="molecule type" value="Genomic_DNA"/>
</dbReference>
<comment type="cofactor">
    <cofactor evidence="1 4">
        <name>pyridoxal 5'-phosphate</name>
        <dbReference type="ChEBI" id="CHEBI:597326"/>
    </cofactor>
</comment>
<keyword evidence="8" id="KW-1185">Reference proteome</keyword>
<accession>A0A0P1L7C8</accession>
<dbReference type="InterPro" id="IPR015424">
    <property type="entry name" value="PyrdxlP-dep_Trfase"/>
</dbReference>